<keyword evidence="2" id="KW-1185">Reference proteome</keyword>
<dbReference type="EMBL" id="BAAAGS010000029">
    <property type="protein sequence ID" value="GAA0538801.1"/>
    <property type="molecule type" value="Genomic_DNA"/>
</dbReference>
<organism evidence="1 2">
    <name type="scientific">Saccharopolyspora erythraea</name>
    <name type="common">Streptomyces erythraeus</name>
    <dbReference type="NCBI Taxonomy" id="1836"/>
    <lineage>
        <taxon>Bacteria</taxon>
        <taxon>Bacillati</taxon>
        <taxon>Actinomycetota</taxon>
        <taxon>Actinomycetes</taxon>
        <taxon>Pseudonocardiales</taxon>
        <taxon>Pseudonocardiaceae</taxon>
        <taxon>Saccharopolyspora</taxon>
    </lineage>
</organism>
<dbReference type="RefSeq" id="WP_009946154.1">
    <property type="nucleotide sequence ID" value="NZ_BAAAGS010000029.1"/>
</dbReference>
<reference evidence="1 2" key="1">
    <citation type="journal article" date="2019" name="Int. J. Syst. Evol. Microbiol.">
        <title>The Global Catalogue of Microorganisms (GCM) 10K type strain sequencing project: providing services to taxonomists for standard genome sequencing and annotation.</title>
        <authorList>
            <consortium name="The Broad Institute Genomics Platform"/>
            <consortium name="The Broad Institute Genome Sequencing Center for Infectious Disease"/>
            <person name="Wu L."/>
            <person name="Ma J."/>
        </authorList>
    </citation>
    <scope>NUCLEOTIDE SEQUENCE [LARGE SCALE GENOMIC DNA]</scope>
    <source>
        <strain evidence="1 2">JCM 10303</strain>
    </source>
</reference>
<proteinExistence type="predicted"/>
<accession>A0ABN1DAU8</accession>
<dbReference type="Proteomes" id="UP001500729">
    <property type="component" value="Unassembled WGS sequence"/>
</dbReference>
<evidence type="ECO:0000313" key="1">
    <source>
        <dbReference type="EMBL" id="GAA0538801.1"/>
    </source>
</evidence>
<comment type="caution">
    <text evidence="1">The sequence shown here is derived from an EMBL/GenBank/DDBJ whole genome shotgun (WGS) entry which is preliminary data.</text>
</comment>
<gene>
    <name evidence="1" type="ORF">GCM10009533_42510</name>
</gene>
<evidence type="ECO:0008006" key="3">
    <source>
        <dbReference type="Google" id="ProtNLM"/>
    </source>
</evidence>
<sequence>MAGLEPVDITALTRTSIPLEAVNRFNGGTVWSTWGQFHLAPCDCHSLYWSDRDVFYVRDGEFYACPLWGTE</sequence>
<name>A0ABN1DAU8_SACER</name>
<evidence type="ECO:0000313" key="2">
    <source>
        <dbReference type="Proteomes" id="UP001500729"/>
    </source>
</evidence>
<protein>
    <recommendedName>
        <fullName evidence="3">Rieske domain-containing protein</fullName>
    </recommendedName>
</protein>